<feature type="domain" description="Phospholipid/glycerol acyltransferase" evidence="1">
    <location>
        <begin position="89"/>
        <end position="201"/>
    </location>
</feature>
<dbReference type="PANTHER" id="PTHR30068">
    <property type="entry name" value="URONATE ISOMERASE"/>
    <property type="match status" value="1"/>
</dbReference>
<dbReference type="AlphaFoldDB" id="A0A7W2TWJ0"/>
<dbReference type="GO" id="GO:0019698">
    <property type="term" value="P:D-galacturonate catabolic process"/>
    <property type="evidence" value="ECO:0007669"/>
    <property type="project" value="TreeGrafter"/>
</dbReference>
<evidence type="ECO:0000313" key="2">
    <source>
        <dbReference type="EMBL" id="MBA6413244.1"/>
    </source>
</evidence>
<dbReference type="Pfam" id="PF01553">
    <property type="entry name" value="Acyltransferase"/>
    <property type="match status" value="1"/>
</dbReference>
<comment type="caution">
    <text evidence="2">The sequence shown here is derived from an EMBL/GenBank/DDBJ whole genome shotgun (WGS) entry which is preliminary data.</text>
</comment>
<dbReference type="InterPro" id="IPR002123">
    <property type="entry name" value="Plipid/glycerol_acylTrfase"/>
</dbReference>
<sequence length="388" mass="42929">MNDPFSDIRPYRDDEVTAVLARLLQDPELLGALASLRLGRLARVAPALSRALVRIYLSRQLRDVHDVQAMQMVVKAYVEQMIEDSTAGFTVSGLEQLDATRPYLFMSNHRDIAMDPAFTNYALHVGGHNTVRIAIGDNLLTKPWVSDLMRLNKSFIVKRSVSGPRELLTASKTLSNYIRHSLLEENAPIWIAQREGRAKNGIDRTEPAVIKMLSMSRDKETESFAEHIRKLGIVPVSISYELDPCDEFKAKELYQVESTGEYKKAEQEDIASIGRGISGAKGRVHVAFGSPLDADYESASDVARAVDEQIISLYCLHPTNLYAYQMLHGEAAALPQQLDLASGSCSQEQFRARIAALPEAHQPYALATYANAVVAKLAQAQNGDSLAE</sequence>
<dbReference type="Proteomes" id="UP000539350">
    <property type="component" value="Unassembled WGS sequence"/>
</dbReference>
<dbReference type="RefSeq" id="WP_182172116.1">
    <property type="nucleotide sequence ID" value="NZ_JACFXU010000014.1"/>
</dbReference>
<gene>
    <name evidence="2" type="ORF">H2508_09000</name>
</gene>
<accession>A0A7W2TWJ0</accession>
<reference evidence="2 3" key="1">
    <citation type="submission" date="2020-07" db="EMBL/GenBank/DDBJ databases">
        <title>Halieaceae bacterium, F7430, whole genome shotgun sequencing project.</title>
        <authorList>
            <person name="Jiang S."/>
            <person name="Liu Z.W."/>
            <person name="Du Z.J."/>
        </authorList>
    </citation>
    <scope>NUCLEOTIDE SEQUENCE [LARGE SCALE GENOMIC DNA]</scope>
    <source>
        <strain evidence="2 3">F7430</strain>
    </source>
</reference>
<keyword evidence="3" id="KW-1185">Reference proteome</keyword>
<dbReference type="GO" id="GO:0016746">
    <property type="term" value="F:acyltransferase activity"/>
    <property type="evidence" value="ECO:0007669"/>
    <property type="project" value="UniProtKB-KW"/>
</dbReference>
<dbReference type="SUPFAM" id="SSF69593">
    <property type="entry name" value="Glycerol-3-phosphate (1)-acyltransferase"/>
    <property type="match status" value="1"/>
</dbReference>
<keyword evidence="2" id="KW-0012">Acyltransferase</keyword>
<dbReference type="PANTHER" id="PTHR30068:SF3">
    <property type="entry name" value="PHOSPHOLIPID_GLYCEROL ACYLTRANSFERASE DOMAIN-CONTAINING PROTEIN"/>
    <property type="match status" value="1"/>
</dbReference>
<name>A0A7W2TWJ0_9GAMM</name>
<proteinExistence type="predicted"/>
<protein>
    <submittedName>
        <fullName evidence="2">1-acyl-sn-glycerol-3-phosphate acyltransferase</fullName>
    </submittedName>
</protein>
<dbReference type="EMBL" id="JACFXU010000014">
    <property type="protein sequence ID" value="MBA6413244.1"/>
    <property type="molecule type" value="Genomic_DNA"/>
</dbReference>
<keyword evidence="2" id="KW-0808">Transferase</keyword>
<evidence type="ECO:0000313" key="3">
    <source>
        <dbReference type="Proteomes" id="UP000539350"/>
    </source>
</evidence>
<organism evidence="2 3">
    <name type="scientific">Sediminihaliea albiluteola</name>
    <dbReference type="NCBI Taxonomy" id="2758564"/>
    <lineage>
        <taxon>Bacteria</taxon>
        <taxon>Pseudomonadati</taxon>
        <taxon>Pseudomonadota</taxon>
        <taxon>Gammaproteobacteria</taxon>
        <taxon>Cellvibrionales</taxon>
        <taxon>Halieaceae</taxon>
        <taxon>Sediminihaliea</taxon>
    </lineage>
</organism>
<dbReference type="GO" id="GO:0042840">
    <property type="term" value="P:D-glucuronate catabolic process"/>
    <property type="evidence" value="ECO:0007669"/>
    <property type="project" value="TreeGrafter"/>
</dbReference>
<evidence type="ECO:0000259" key="1">
    <source>
        <dbReference type="Pfam" id="PF01553"/>
    </source>
</evidence>